<proteinExistence type="predicted"/>
<dbReference type="Gene3D" id="1.20.1280.50">
    <property type="match status" value="1"/>
</dbReference>
<dbReference type="AlphaFoldDB" id="M8CDF7"/>
<dbReference type="PROSITE" id="PS50181">
    <property type="entry name" value="FBOX"/>
    <property type="match status" value="1"/>
</dbReference>
<feature type="compositionally biased region" description="Polar residues" evidence="1">
    <location>
        <begin position="24"/>
        <end position="38"/>
    </location>
</feature>
<dbReference type="ExpressionAtlas" id="M8CDF7">
    <property type="expression patterns" value="baseline"/>
</dbReference>
<dbReference type="InterPro" id="IPR036047">
    <property type="entry name" value="F-box-like_dom_sf"/>
</dbReference>
<organism evidence="2">
    <name type="scientific">Aegilops tauschii</name>
    <name type="common">Tausch's goatgrass</name>
    <name type="synonym">Aegilops squarrosa</name>
    <dbReference type="NCBI Taxonomy" id="37682"/>
    <lineage>
        <taxon>Eukaryota</taxon>
        <taxon>Viridiplantae</taxon>
        <taxon>Streptophyta</taxon>
        <taxon>Embryophyta</taxon>
        <taxon>Tracheophyta</taxon>
        <taxon>Spermatophyta</taxon>
        <taxon>Magnoliopsida</taxon>
        <taxon>Liliopsida</taxon>
        <taxon>Poales</taxon>
        <taxon>Poaceae</taxon>
        <taxon>BOP clade</taxon>
        <taxon>Pooideae</taxon>
        <taxon>Triticodae</taxon>
        <taxon>Triticeae</taxon>
        <taxon>Triticinae</taxon>
        <taxon>Aegilops</taxon>
    </lineage>
</organism>
<accession>M8CDF7</accession>
<dbReference type="SMART" id="SM00256">
    <property type="entry name" value="FBOX"/>
    <property type="match status" value="1"/>
</dbReference>
<dbReference type="Pfam" id="PF23622">
    <property type="entry name" value="LRR_At1g61320_AtMIF1"/>
    <property type="match status" value="2"/>
</dbReference>
<sequence>MCRSNKRAKLSHDRPVSAKKQQQDRSVSTKKQQPNDPFQSLPQDVLCLILSKLPLNEIVRTSTLSTKWRHTWTSCPNLILDGATMCANSTTSSKEQRTRVFIASANAVLKQCGATAVEEFQIKFPFDNLLVDHLNNWVKFAVLSRAKNLAIELEPEDLRCCKHRHVFPFELFDKQSMSRLEAIRLSFVSLKAQPNFSGFPNLKALDISSVDVSSNDLQLVLSSCSNLERLSIVMCHPHDDIRVSLPRLQHLHVAHSCINKIHFISKNLRTFVYDGFMVPLDLSESLQLGHVEMNFPSLTLEHAITELPRAMPHAQNLNLSACMTLKDNLLSLASFLKAAPLLEELDIHFQRRSFPLNDFEKLPIRSLPPCRHGHLKRVLITGFHGARGEIELAAHVADNSTRLQALVIDPVMRDVDRNMPALTPEGRAMYWDLARKNAKKYLARRVAQGARFDVL</sequence>
<feature type="region of interest" description="Disordered" evidence="1">
    <location>
        <begin position="1"/>
        <end position="38"/>
    </location>
</feature>
<name>M8CDF7_AEGTA</name>
<dbReference type="InterPro" id="IPR055357">
    <property type="entry name" value="LRR_At1g61320_AtMIF1"/>
</dbReference>
<evidence type="ECO:0000313" key="2">
    <source>
        <dbReference type="EnsemblPlants" id="EMT32429"/>
    </source>
</evidence>
<dbReference type="InterPro" id="IPR053772">
    <property type="entry name" value="At1g61320/At1g61330-like"/>
</dbReference>
<dbReference type="PANTHER" id="PTHR34145:SF73">
    <property type="entry name" value="FBD DOMAIN-CONTAINING PROTEIN"/>
    <property type="match status" value="1"/>
</dbReference>
<protein>
    <submittedName>
        <fullName evidence="2">Uncharacterized protein</fullName>
    </submittedName>
</protein>
<reference evidence="2" key="1">
    <citation type="submission" date="2015-06" db="UniProtKB">
        <authorList>
            <consortium name="EnsemblPlants"/>
        </authorList>
    </citation>
    <scope>IDENTIFICATION</scope>
</reference>
<dbReference type="SUPFAM" id="SSF52047">
    <property type="entry name" value="RNI-like"/>
    <property type="match status" value="1"/>
</dbReference>
<dbReference type="InterPro" id="IPR053781">
    <property type="entry name" value="F-box_AtFBL13-like"/>
</dbReference>
<dbReference type="PANTHER" id="PTHR34145">
    <property type="entry name" value="OS02G0105600 PROTEIN"/>
    <property type="match status" value="1"/>
</dbReference>
<dbReference type="CDD" id="cd22160">
    <property type="entry name" value="F-box_AtFBL13-like"/>
    <property type="match status" value="1"/>
</dbReference>
<dbReference type="InterPro" id="IPR001810">
    <property type="entry name" value="F-box_dom"/>
</dbReference>
<dbReference type="Gene3D" id="3.80.10.10">
    <property type="entry name" value="Ribonuclease Inhibitor"/>
    <property type="match status" value="1"/>
</dbReference>
<dbReference type="SUPFAM" id="SSF81383">
    <property type="entry name" value="F-box domain"/>
    <property type="match status" value="1"/>
</dbReference>
<dbReference type="Pfam" id="PF00646">
    <property type="entry name" value="F-box"/>
    <property type="match status" value="1"/>
</dbReference>
<dbReference type="InterPro" id="IPR032675">
    <property type="entry name" value="LRR_dom_sf"/>
</dbReference>
<dbReference type="EnsemblPlants" id="EMT32429">
    <property type="protein sequence ID" value="EMT32429"/>
    <property type="gene ID" value="F775_11963"/>
</dbReference>
<evidence type="ECO:0000256" key="1">
    <source>
        <dbReference type="SAM" id="MobiDB-lite"/>
    </source>
</evidence>